<keyword evidence="9" id="KW-1185">Reference proteome</keyword>
<dbReference type="InterPro" id="IPR012748">
    <property type="entry name" value="Rieske-like_NirD"/>
</dbReference>
<dbReference type="EMBL" id="JAZEWV010000017">
    <property type="protein sequence ID" value="MEE4544405.1"/>
    <property type="molecule type" value="Genomic_DNA"/>
</dbReference>
<organism evidence="8 9">
    <name type="scientific">Actinacidiphila polyblastidii</name>
    <dbReference type="NCBI Taxonomy" id="3110430"/>
    <lineage>
        <taxon>Bacteria</taxon>
        <taxon>Bacillati</taxon>
        <taxon>Actinomycetota</taxon>
        <taxon>Actinomycetes</taxon>
        <taxon>Kitasatosporales</taxon>
        <taxon>Streptomycetaceae</taxon>
        <taxon>Actinacidiphila</taxon>
    </lineage>
</organism>
<keyword evidence="1" id="KW-0001">2Fe-2S</keyword>
<dbReference type="PROSITE" id="PS51300">
    <property type="entry name" value="NIRD"/>
    <property type="match status" value="1"/>
</dbReference>
<name>A0ABU7PF24_9ACTN</name>
<dbReference type="PANTHER" id="PTHR40562:SF1">
    <property type="entry name" value="NITRITE REDUCTASE (NADH) SMALL SUBUNIT"/>
    <property type="match status" value="1"/>
</dbReference>
<evidence type="ECO:0000256" key="6">
    <source>
        <dbReference type="ARBA" id="ARBA00023063"/>
    </source>
</evidence>
<dbReference type="NCBIfam" id="TIGR02378">
    <property type="entry name" value="nirD_assim_sml"/>
    <property type="match status" value="1"/>
</dbReference>
<dbReference type="Proteomes" id="UP001344658">
    <property type="component" value="Unassembled WGS sequence"/>
</dbReference>
<keyword evidence="2" id="KW-0479">Metal-binding</keyword>
<evidence type="ECO:0000313" key="9">
    <source>
        <dbReference type="Proteomes" id="UP001344658"/>
    </source>
</evidence>
<evidence type="ECO:0000313" key="8">
    <source>
        <dbReference type="EMBL" id="MEE4544405.1"/>
    </source>
</evidence>
<reference evidence="8 9" key="1">
    <citation type="submission" date="2023-12" db="EMBL/GenBank/DDBJ databases">
        <title>Streptomyces sp. V4-01.</title>
        <authorList>
            <person name="Somphong A."/>
            <person name="Phongsopitanun W."/>
        </authorList>
    </citation>
    <scope>NUCLEOTIDE SEQUENCE [LARGE SCALE GENOMIC DNA]</scope>
    <source>
        <strain evidence="8 9">V4-01</strain>
    </source>
</reference>
<accession>A0ABU7PF24</accession>
<keyword evidence="5" id="KW-0411">Iron-sulfur</keyword>
<dbReference type="InterPro" id="IPR017881">
    <property type="entry name" value="NirD"/>
</dbReference>
<evidence type="ECO:0000256" key="5">
    <source>
        <dbReference type="ARBA" id="ARBA00023014"/>
    </source>
</evidence>
<keyword evidence="3" id="KW-0560">Oxidoreductase</keyword>
<dbReference type="PANTHER" id="PTHR40562">
    <property type="match status" value="1"/>
</dbReference>
<keyword evidence="4" id="KW-0408">Iron</keyword>
<evidence type="ECO:0000259" key="7">
    <source>
        <dbReference type="PROSITE" id="PS51296"/>
    </source>
</evidence>
<comment type="caution">
    <text evidence="8">The sequence shown here is derived from an EMBL/GenBank/DDBJ whole genome shotgun (WGS) entry which is preliminary data.</text>
</comment>
<dbReference type="Gene3D" id="2.102.10.10">
    <property type="entry name" value="Rieske [2Fe-2S] iron-sulphur domain"/>
    <property type="match status" value="1"/>
</dbReference>
<dbReference type="SUPFAM" id="SSF50022">
    <property type="entry name" value="ISP domain"/>
    <property type="match status" value="1"/>
</dbReference>
<dbReference type="PROSITE" id="PS51296">
    <property type="entry name" value="RIESKE"/>
    <property type="match status" value="1"/>
</dbReference>
<evidence type="ECO:0000256" key="1">
    <source>
        <dbReference type="ARBA" id="ARBA00022714"/>
    </source>
</evidence>
<evidence type="ECO:0000256" key="3">
    <source>
        <dbReference type="ARBA" id="ARBA00023002"/>
    </source>
</evidence>
<dbReference type="InterPro" id="IPR017941">
    <property type="entry name" value="Rieske_2Fe-2S"/>
</dbReference>
<dbReference type="InterPro" id="IPR036922">
    <property type="entry name" value="Rieske_2Fe-2S_sf"/>
</dbReference>
<evidence type="ECO:0000256" key="4">
    <source>
        <dbReference type="ARBA" id="ARBA00023004"/>
    </source>
</evidence>
<dbReference type="RefSeq" id="WP_330797402.1">
    <property type="nucleotide sequence ID" value="NZ_JAZEWV010000017.1"/>
</dbReference>
<proteinExistence type="predicted"/>
<dbReference type="Pfam" id="PF13806">
    <property type="entry name" value="Rieske_2"/>
    <property type="match status" value="1"/>
</dbReference>
<protein>
    <submittedName>
        <fullName evidence="8">Nitrite reductase small subunit NirD</fullName>
    </submittedName>
</protein>
<keyword evidence="6" id="KW-0534">Nitrate assimilation</keyword>
<evidence type="ECO:0000256" key="2">
    <source>
        <dbReference type="ARBA" id="ARBA00022723"/>
    </source>
</evidence>
<sequence length="130" mass="13246">MTLTTASPAQPAQPAAVARAVDQGTVQLLTADGWFEVCPASALEPGRGVAALLPCGGQAAVFRDSGDRLHAIGNVDPFTGAGVLAHGLLGGPAGRPYVASPLLKQRFDLADGRCLDDDTVSVPAYPVRVV</sequence>
<gene>
    <name evidence="8" type="primary">nirD</name>
    <name evidence="8" type="ORF">V2S66_20790</name>
</gene>
<feature type="domain" description="Rieske" evidence="7">
    <location>
        <begin position="35"/>
        <end position="130"/>
    </location>
</feature>